<accession>A0AA36A699</accession>
<gene>
    <name evidence="1" type="ORF">LSALG_LOCUS42692</name>
</gene>
<dbReference type="InterPro" id="IPR038985">
    <property type="entry name" value="OPRN-like"/>
</dbReference>
<organism evidence="1 2">
    <name type="scientific">Lactuca saligna</name>
    <name type="common">Willowleaf lettuce</name>
    <dbReference type="NCBI Taxonomy" id="75948"/>
    <lineage>
        <taxon>Eukaryota</taxon>
        <taxon>Viridiplantae</taxon>
        <taxon>Streptophyta</taxon>
        <taxon>Embryophyta</taxon>
        <taxon>Tracheophyta</taxon>
        <taxon>Spermatophyta</taxon>
        <taxon>Magnoliopsida</taxon>
        <taxon>eudicotyledons</taxon>
        <taxon>Gunneridae</taxon>
        <taxon>Pentapetalae</taxon>
        <taxon>asterids</taxon>
        <taxon>campanulids</taxon>
        <taxon>Asterales</taxon>
        <taxon>Asteraceae</taxon>
        <taxon>Cichorioideae</taxon>
        <taxon>Cichorieae</taxon>
        <taxon>Lactucinae</taxon>
        <taxon>Lactuca</taxon>
    </lineage>
</organism>
<dbReference type="PANTHER" id="PTHR37904">
    <property type="entry name" value="OS10G0566900 PROTEIN"/>
    <property type="match status" value="1"/>
</dbReference>
<sequence>MKNSKGEVDHGNLTIVVNVVVLWSSGGYLRVILASLPTGSALSSPHRFLATHIRISPNYRRDDADDHRPDSDLGSHDGIGIGYVPLSSSNPRISLMLPQSVLTTGLTPDLCHRQQPNSHRQLELLTPFRLLLKRCHHGFVLLKEMNLWLTMEATVKKFQQKFKRVKDDMDKWDNLHAQLVSPFRNASSIIGRLQLLESPKNYGSLKNLDNIKNNIFTKQMESLQKILLSMTKTLYSPLLTSPTLCQERRLKELQDKLEVVKMEQPQGHDER</sequence>
<dbReference type="Proteomes" id="UP001177003">
    <property type="component" value="Chromosome 9"/>
</dbReference>
<dbReference type="InterPro" id="IPR029159">
    <property type="entry name" value="CA109-like"/>
</dbReference>
<reference evidence="1" key="1">
    <citation type="submission" date="2023-04" db="EMBL/GenBank/DDBJ databases">
        <authorList>
            <person name="Vijverberg K."/>
            <person name="Xiong W."/>
            <person name="Schranz E."/>
        </authorList>
    </citation>
    <scope>NUCLEOTIDE SEQUENCE</scope>
</reference>
<proteinExistence type="predicted"/>
<dbReference type="Pfam" id="PF15011">
    <property type="entry name" value="CA109-like"/>
    <property type="match status" value="1"/>
</dbReference>
<evidence type="ECO:0000313" key="2">
    <source>
        <dbReference type="Proteomes" id="UP001177003"/>
    </source>
</evidence>
<protein>
    <submittedName>
        <fullName evidence="1">Uncharacterized protein</fullName>
    </submittedName>
</protein>
<evidence type="ECO:0000313" key="1">
    <source>
        <dbReference type="EMBL" id="CAI9304307.1"/>
    </source>
</evidence>
<dbReference type="PANTHER" id="PTHR37904:SF2">
    <property type="entry name" value="OS10G0566900 PROTEIN"/>
    <property type="match status" value="1"/>
</dbReference>
<keyword evidence="2" id="KW-1185">Reference proteome</keyword>
<name>A0AA36A699_LACSI</name>
<dbReference type="AlphaFoldDB" id="A0AA36A699"/>
<dbReference type="EMBL" id="OX465085">
    <property type="protein sequence ID" value="CAI9304307.1"/>
    <property type="molecule type" value="Genomic_DNA"/>
</dbReference>